<feature type="compositionally biased region" description="Basic and acidic residues" evidence="1">
    <location>
        <begin position="144"/>
        <end position="153"/>
    </location>
</feature>
<accession>A0A060SXB6</accession>
<dbReference type="Proteomes" id="UP000029665">
    <property type="component" value="Unassembled WGS sequence"/>
</dbReference>
<gene>
    <name evidence="2" type="ORF">BN946_scf185033.g51</name>
</gene>
<feature type="region of interest" description="Disordered" evidence="1">
    <location>
        <begin position="1"/>
        <end position="93"/>
    </location>
</feature>
<feature type="compositionally biased region" description="Low complexity" evidence="1">
    <location>
        <begin position="20"/>
        <end position="29"/>
    </location>
</feature>
<dbReference type="AlphaFoldDB" id="A0A060SXB6"/>
<name>A0A060SXB6_PYCCI</name>
<dbReference type="EMBL" id="CCBP010000415">
    <property type="protein sequence ID" value="CDO76854.1"/>
    <property type="molecule type" value="Genomic_DNA"/>
</dbReference>
<evidence type="ECO:0000256" key="1">
    <source>
        <dbReference type="SAM" id="MobiDB-lite"/>
    </source>
</evidence>
<feature type="region of interest" description="Disordered" evidence="1">
    <location>
        <begin position="111"/>
        <end position="185"/>
    </location>
</feature>
<sequence>MQSNVNTRSPSHASNRDDPPSSSTLLTPPRHTELSETIARNANAATRSAGSRVVPPVNGTVEAQSPEHPVSKSEDGVLLGDSQQSLSKGFQPLRIRRNPWQTMQQYLANGVSGFHPTASGRKASASEPALAARSQVQRDAAFNSRDKALRPDDPAPSGKGVPSLLSRLSDPVPPAFEPSLSFSSKDPDAARAQLLLTHPGGKRISASEMIGCTRATSDNSSAAVDSDAGPSHMLAVPPSNTGQQLQQINHVVGVGDVSAVEQVPSENAAPSDGGTNTVGIGLQASYLATPNDPRSSLVQKLEAAKRNAAEIPTAEKAGDPSKSAQDVETAERIAERREAELRAQAQLRVKLAAAKKTAERSGALVMGGAAGSTTTIDGDLAAQEVSLRDRLKARQM</sequence>
<reference evidence="2" key="1">
    <citation type="submission" date="2014-01" db="EMBL/GenBank/DDBJ databases">
        <title>The genome of the white-rot fungus Pycnoporus cinnabarinus: a basidiomycete model with a versatile arsenal for lignocellulosic biomass breakdown.</title>
        <authorList>
            <person name="Levasseur A."/>
            <person name="Lomascolo A."/>
            <person name="Ruiz-Duenas F.J."/>
            <person name="Uzan E."/>
            <person name="Piumi F."/>
            <person name="Kues U."/>
            <person name="Ram A.F.J."/>
            <person name="Murat C."/>
            <person name="Haon M."/>
            <person name="Benoit I."/>
            <person name="Arfi Y."/>
            <person name="Chevret D."/>
            <person name="Drula E."/>
            <person name="Kwon M.J."/>
            <person name="Gouret P."/>
            <person name="Lesage-Meessen L."/>
            <person name="Lombard V."/>
            <person name="Mariette J."/>
            <person name="Noirot C."/>
            <person name="Park J."/>
            <person name="Patyshakuliyeva A."/>
            <person name="Wieneger R.A.B."/>
            <person name="Wosten H.A.B."/>
            <person name="Martin F."/>
            <person name="Coutinho P.M."/>
            <person name="de Vries R."/>
            <person name="Martinez A.T."/>
            <person name="Klopp C."/>
            <person name="Pontarotti P."/>
            <person name="Henrissat B."/>
            <person name="Record E."/>
        </authorList>
    </citation>
    <scope>NUCLEOTIDE SEQUENCE [LARGE SCALE GENOMIC DNA]</scope>
    <source>
        <strain evidence="2">BRFM137</strain>
    </source>
</reference>
<dbReference type="OMA" id="ASEMIGC"/>
<proteinExistence type="predicted"/>
<feature type="region of interest" description="Disordered" evidence="1">
    <location>
        <begin position="309"/>
        <end position="330"/>
    </location>
</feature>
<dbReference type="HOGENOM" id="CLU_696646_0_0_1"/>
<feature type="compositionally biased region" description="Polar residues" evidence="1">
    <location>
        <begin position="38"/>
        <end position="49"/>
    </location>
</feature>
<dbReference type="OrthoDB" id="2755496at2759"/>
<protein>
    <submittedName>
        <fullName evidence="2">Uncharacterized protein</fullName>
    </submittedName>
</protein>
<feature type="compositionally biased region" description="Polar residues" evidence="1">
    <location>
        <begin position="1"/>
        <end position="13"/>
    </location>
</feature>
<comment type="caution">
    <text evidence="2">The sequence shown here is derived from an EMBL/GenBank/DDBJ whole genome shotgun (WGS) entry which is preliminary data.</text>
</comment>
<evidence type="ECO:0000313" key="2">
    <source>
        <dbReference type="EMBL" id="CDO76854.1"/>
    </source>
</evidence>
<organism evidence="2 3">
    <name type="scientific">Pycnoporus cinnabarinus</name>
    <name type="common">Cinnabar-red polypore</name>
    <name type="synonym">Trametes cinnabarina</name>
    <dbReference type="NCBI Taxonomy" id="5643"/>
    <lineage>
        <taxon>Eukaryota</taxon>
        <taxon>Fungi</taxon>
        <taxon>Dikarya</taxon>
        <taxon>Basidiomycota</taxon>
        <taxon>Agaricomycotina</taxon>
        <taxon>Agaricomycetes</taxon>
        <taxon>Polyporales</taxon>
        <taxon>Polyporaceae</taxon>
        <taxon>Trametes</taxon>
    </lineage>
</organism>
<keyword evidence="3" id="KW-1185">Reference proteome</keyword>
<evidence type="ECO:0000313" key="3">
    <source>
        <dbReference type="Proteomes" id="UP000029665"/>
    </source>
</evidence>